<evidence type="ECO:0000256" key="7">
    <source>
        <dbReference type="ARBA" id="ARBA00022692"/>
    </source>
</evidence>
<proteinExistence type="predicted"/>
<dbReference type="PROSITE" id="PS50109">
    <property type="entry name" value="HIS_KIN"/>
    <property type="match status" value="1"/>
</dbReference>
<dbReference type="FunFam" id="3.30.565.10:FF:000006">
    <property type="entry name" value="Sensor histidine kinase WalK"/>
    <property type="match status" value="1"/>
</dbReference>
<dbReference type="SUPFAM" id="SSF47384">
    <property type="entry name" value="Homodimeric domain of signal transducing histidine kinase"/>
    <property type="match status" value="1"/>
</dbReference>
<evidence type="ECO:0000256" key="3">
    <source>
        <dbReference type="ARBA" id="ARBA00012438"/>
    </source>
</evidence>
<evidence type="ECO:0000313" key="18">
    <source>
        <dbReference type="Proteomes" id="UP000233398"/>
    </source>
</evidence>
<dbReference type="GO" id="GO:0000155">
    <property type="term" value="F:phosphorelay sensor kinase activity"/>
    <property type="evidence" value="ECO:0007669"/>
    <property type="project" value="InterPro"/>
</dbReference>
<dbReference type="Proteomes" id="UP000233398">
    <property type="component" value="Unassembled WGS sequence"/>
</dbReference>
<dbReference type="AlphaFoldDB" id="A0A2N0VHH9"/>
<accession>A0A2N0VHH9</accession>
<evidence type="ECO:0000256" key="12">
    <source>
        <dbReference type="ARBA" id="ARBA00023012"/>
    </source>
</evidence>
<dbReference type="EMBL" id="PISP01000002">
    <property type="protein sequence ID" value="PKD43647.1"/>
    <property type="molecule type" value="Genomic_DNA"/>
</dbReference>
<reference evidence="17 18" key="1">
    <citation type="submission" date="2017-11" db="EMBL/GenBank/DDBJ databases">
        <title>Rhodohalobacter 15182 sp. nov., isolated from a salt lake.</title>
        <authorList>
            <person name="Han S."/>
        </authorList>
    </citation>
    <scope>NUCLEOTIDE SEQUENCE [LARGE SCALE GENOMIC DNA]</scope>
    <source>
        <strain evidence="17 18">15182</strain>
    </source>
</reference>
<dbReference type="InterPro" id="IPR003594">
    <property type="entry name" value="HATPase_dom"/>
</dbReference>
<protein>
    <recommendedName>
        <fullName evidence="3">histidine kinase</fullName>
        <ecNumber evidence="3">2.7.13.3</ecNumber>
    </recommendedName>
</protein>
<dbReference type="InterPro" id="IPR003660">
    <property type="entry name" value="HAMP_dom"/>
</dbReference>
<organism evidence="17 18">
    <name type="scientific">Rhodohalobacter barkolensis</name>
    <dbReference type="NCBI Taxonomy" id="2053187"/>
    <lineage>
        <taxon>Bacteria</taxon>
        <taxon>Pseudomonadati</taxon>
        <taxon>Balneolota</taxon>
        <taxon>Balneolia</taxon>
        <taxon>Balneolales</taxon>
        <taxon>Balneolaceae</taxon>
        <taxon>Rhodohalobacter</taxon>
    </lineage>
</organism>
<dbReference type="Pfam" id="PF00512">
    <property type="entry name" value="HisKA"/>
    <property type="match status" value="1"/>
</dbReference>
<dbReference type="PANTHER" id="PTHR45528:SF1">
    <property type="entry name" value="SENSOR HISTIDINE KINASE CPXA"/>
    <property type="match status" value="1"/>
</dbReference>
<evidence type="ECO:0000256" key="4">
    <source>
        <dbReference type="ARBA" id="ARBA00022475"/>
    </source>
</evidence>
<evidence type="ECO:0000256" key="13">
    <source>
        <dbReference type="ARBA" id="ARBA00023136"/>
    </source>
</evidence>
<keyword evidence="4" id="KW-1003">Cell membrane</keyword>
<comment type="catalytic activity">
    <reaction evidence="1">
        <text>ATP + protein L-histidine = ADP + protein N-phospho-L-histidine.</text>
        <dbReference type="EC" id="2.7.13.3"/>
    </reaction>
</comment>
<dbReference type="EC" id="2.7.13.3" evidence="3"/>
<dbReference type="RefSeq" id="WP_101073189.1">
    <property type="nucleotide sequence ID" value="NZ_PISP01000002.1"/>
</dbReference>
<dbReference type="InterPro" id="IPR005467">
    <property type="entry name" value="His_kinase_dom"/>
</dbReference>
<keyword evidence="10" id="KW-0067">ATP-binding</keyword>
<evidence type="ECO:0000256" key="10">
    <source>
        <dbReference type="ARBA" id="ARBA00022840"/>
    </source>
</evidence>
<dbReference type="SUPFAM" id="SSF55874">
    <property type="entry name" value="ATPase domain of HSP90 chaperone/DNA topoisomerase II/histidine kinase"/>
    <property type="match status" value="1"/>
</dbReference>
<name>A0A2N0VHH9_9BACT</name>
<evidence type="ECO:0000256" key="5">
    <source>
        <dbReference type="ARBA" id="ARBA00022553"/>
    </source>
</evidence>
<dbReference type="InterPro" id="IPR004358">
    <property type="entry name" value="Sig_transdc_His_kin-like_C"/>
</dbReference>
<evidence type="ECO:0000256" key="8">
    <source>
        <dbReference type="ARBA" id="ARBA00022741"/>
    </source>
</evidence>
<dbReference type="CDD" id="cd16922">
    <property type="entry name" value="HATPase_EvgS-ArcB-TorS-like"/>
    <property type="match status" value="1"/>
</dbReference>
<dbReference type="PANTHER" id="PTHR45528">
    <property type="entry name" value="SENSOR HISTIDINE KINASE CPXA"/>
    <property type="match status" value="1"/>
</dbReference>
<dbReference type="InterPro" id="IPR050398">
    <property type="entry name" value="HssS/ArlS-like"/>
</dbReference>
<dbReference type="InterPro" id="IPR036097">
    <property type="entry name" value="HisK_dim/P_sf"/>
</dbReference>
<dbReference type="PRINTS" id="PR00344">
    <property type="entry name" value="BCTRLSENSOR"/>
</dbReference>
<evidence type="ECO:0000256" key="9">
    <source>
        <dbReference type="ARBA" id="ARBA00022777"/>
    </source>
</evidence>
<feature type="domain" description="HAMP" evidence="16">
    <location>
        <begin position="183"/>
        <end position="235"/>
    </location>
</feature>
<comment type="caution">
    <text evidence="17">The sequence shown here is derived from an EMBL/GenBank/DDBJ whole genome shotgun (WGS) entry which is preliminary data.</text>
</comment>
<dbReference type="SMART" id="SM00304">
    <property type="entry name" value="HAMP"/>
    <property type="match status" value="1"/>
</dbReference>
<dbReference type="OrthoDB" id="594725at2"/>
<gene>
    <name evidence="17" type="ORF">CWD77_08765</name>
</gene>
<feature type="domain" description="Histidine kinase" evidence="15">
    <location>
        <begin position="250"/>
        <end position="463"/>
    </location>
</feature>
<keyword evidence="9 17" id="KW-0418">Kinase</keyword>
<dbReference type="PROSITE" id="PS50885">
    <property type="entry name" value="HAMP"/>
    <property type="match status" value="1"/>
</dbReference>
<dbReference type="InterPro" id="IPR036890">
    <property type="entry name" value="HATPase_C_sf"/>
</dbReference>
<dbReference type="CDD" id="cd06225">
    <property type="entry name" value="HAMP"/>
    <property type="match status" value="1"/>
</dbReference>
<keyword evidence="6" id="KW-0808">Transferase</keyword>
<evidence type="ECO:0000256" key="11">
    <source>
        <dbReference type="ARBA" id="ARBA00022989"/>
    </source>
</evidence>
<dbReference type="SMART" id="SM00388">
    <property type="entry name" value="HisKA"/>
    <property type="match status" value="1"/>
</dbReference>
<dbReference type="GO" id="GO:0005886">
    <property type="term" value="C:plasma membrane"/>
    <property type="evidence" value="ECO:0007669"/>
    <property type="project" value="UniProtKB-SubCell"/>
</dbReference>
<dbReference type="Gene3D" id="3.30.565.10">
    <property type="entry name" value="Histidine kinase-like ATPase, C-terminal domain"/>
    <property type="match status" value="1"/>
</dbReference>
<keyword evidence="13 14" id="KW-0472">Membrane</keyword>
<feature type="transmembrane region" description="Helical" evidence="14">
    <location>
        <begin position="7"/>
        <end position="30"/>
    </location>
</feature>
<keyword evidence="11 14" id="KW-1133">Transmembrane helix</keyword>
<dbReference type="CDD" id="cd00082">
    <property type="entry name" value="HisKA"/>
    <property type="match status" value="1"/>
</dbReference>
<dbReference type="SUPFAM" id="SSF158472">
    <property type="entry name" value="HAMP domain-like"/>
    <property type="match status" value="1"/>
</dbReference>
<dbReference type="Pfam" id="PF02518">
    <property type="entry name" value="HATPase_c"/>
    <property type="match status" value="1"/>
</dbReference>
<evidence type="ECO:0000259" key="16">
    <source>
        <dbReference type="PROSITE" id="PS50885"/>
    </source>
</evidence>
<evidence type="ECO:0000256" key="1">
    <source>
        <dbReference type="ARBA" id="ARBA00000085"/>
    </source>
</evidence>
<evidence type="ECO:0000256" key="6">
    <source>
        <dbReference type="ARBA" id="ARBA00022679"/>
    </source>
</evidence>
<dbReference type="Gene3D" id="1.10.287.130">
    <property type="match status" value="1"/>
</dbReference>
<dbReference type="SMART" id="SM00387">
    <property type="entry name" value="HATPase_c"/>
    <property type="match status" value="1"/>
</dbReference>
<evidence type="ECO:0000256" key="2">
    <source>
        <dbReference type="ARBA" id="ARBA00004651"/>
    </source>
</evidence>
<evidence type="ECO:0000256" key="14">
    <source>
        <dbReference type="SAM" id="Phobius"/>
    </source>
</evidence>
<keyword evidence="8" id="KW-0547">Nucleotide-binding</keyword>
<keyword evidence="5" id="KW-0597">Phosphoprotein</keyword>
<dbReference type="Gene3D" id="6.10.340.10">
    <property type="match status" value="1"/>
</dbReference>
<keyword evidence="7 14" id="KW-0812">Transmembrane</keyword>
<evidence type="ECO:0000259" key="15">
    <source>
        <dbReference type="PROSITE" id="PS50109"/>
    </source>
</evidence>
<comment type="subcellular location">
    <subcellularLocation>
        <location evidence="2">Cell membrane</location>
        <topology evidence="2">Multi-pass membrane protein</topology>
    </subcellularLocation>
</comment>
<keyword evidence="12" id="KW-0902">Two-component regulatory system</keyword>
<feature type="transmembrane region" description="Helical" evidence="14">
    <location>
        <begin position="161"/>
        <end position="181"/>
    </location>
</feature>
<dbReference type="Pfam" id="PF00672">
    <property type="entry name" value="HAMP"/>
    <property type="match status" value="1"/>
</dbReference>
<keyword evidence="18" id="KW-1185">Reference proteome</keyword>
<dbReference type="InterPro" id="IPR003661">
    <property type="entry name" value="HisK_dim/P_dom"/>
</dbReference>
<evidence type="ECO:0000313" key="17">
    <source>
        <dbReference type="EMBL" id="PKD43647.1"/>
    </source>
</evidence>
<sequence>MSIRSKLAWTFILLLIFGITAISSYSILFIRNYLLSEGELQIVNDTEWLAITIQNLRLGSDFETNLNEAARTSGYQIAVYDEDGELFAEVPYHTERVAPELIDGLTTSFDQAENGVLLQNQSDNDLLRAFYELDSDLNPASYLLVSIEKDQIYAPIKTIRWIIYTGMFISIGLVILVSILFSRYISRPILQLESAARDIAEGNVDRTLNLDRKDEFGQLAKSLNRMAERFRADNEEMKKLYEKQSQFFADITHEIRNPLHTISGSLEMLELDSLSEEQKDHYLKTAARQAVRINRLFVDLKTLQHYDSDSHFIEKKPFDIKEIITQVISVYNSQAEKKGIDIEYNGSTGEVYADPNKIEQVLENLVSNAVKYTNDGKIVVSVEKDENQFTIHIKDSGIGISNEHLERLFDRFYRTDKARSRDKGGTGLGLAVVKSILSAHGSDIQVKSKPGKGSDFWFTLPSA</sequence>
<dbReference type="GO" id="GO:0005524">
    <property type="term" value="F:ATP binding"/>
    <property type="evidence" value="ECO:0007669"/>
    <property type="project" value="UniProtKB-KW"/>
</dbReference>